<proteinExistence type="predicted"/>
<evidence type="ECO:0000256" key="1">
    <source>
        <dbReference type="ARBA" id="ARBA00004127"/>
    </source>
</evidence>
<dbReference type="RefSeq" id="WP_242948667.1">
    <property type="nucleotide sequence ID" value="NZ_FUYH01000002.1"/>
</dbReference>
<dbReference type="AlphaFoldDB" id="A0A1T4WM82"/>
<feature type="transmembrane region" description="Helical" evidence="5">
    <location>
        <begin position="61"/>
        <end position="80"/>
    </location>
</feature>
<evidence type="ECO:0000313" key="8">
    <source>
        <dbReference type="Proteomes" id="UP000190105"/>
    </source>
</evidence>
<dbReference type="Pfam" id="PF06803">
    <property type="entry name" value="DUF1232"/>
    <property type="match status" value="1"/>
</dbReference>
<evidence type="ECO:0000256" key="4">
    <source>
        <dbReference type="ARBA" id="ARBA00023136"/>
    </source>
</evidence>
<name>A0A1T4WM82_9CLOT</name>
<dbReference type="STRING" id="1147123.SAMN05443428_10287"/>
<dbReference type="InterPro" id="IPR010652">
    <property type="entry name" value="DUF1232"/>
</dbReference>
<feature type="transmembrane region" description="Helical" evidence="5">
    <location>
        <begin position="100"/>
        <end position="121"/>
    </location>
</feature>
<dbReference type="Proteomes" id="UP000190105">
    <property type="component" value="Unassembled WGS sequence"/>
</dbReference>
<evidence type="ECO:0000259" key="6">
    <source>
        <dbReference type="Pfam" id="PF06803"/>
    </source>
</evidence>
<accession>A0A1T4WM82</accession>
<protein>
    <submittedName>
        <fullName evidence="7">Uncharacterized membrane protein YkvA, DUF1232 family</fullName>
    </submittedName>
</protein>
<evidence type="ECO:0000313" key="7">
    <source>
        <dbReference type="EMBL" id="SKA77978.1"/>
    </source>
</evidence>
<dbReference type="GO" id="GO:0012505">
    <property type="term" value="C:endomembrane system"/>
    <property type="evidence" value="ECO:0007669"/>
    <property type="project" value="UniProtKB-SubCell"/>
</dbReference>
<keyword evidence="3 5" id="KW-1133">Transmembrane helix</keyword>
<dbReference type="EMBL" id="FUYH01000002">
    <property type="protein sequence ID" value="SKA77978.1"/>
    <property type="molecule type" value="Genomic_DNA"/>
</dbReference>
<keyword evidence="8" id="KW-1185">Reference proteome</keyword>
<comment type="subcellular location">
    <subcellularLocation>
        <location evidence="1">Endomembrane system</location>
        <topology evidence="1">Multi-pass membrane protein</topology>
    </subcellularLocation>
</comment>
<evidence type="ECO:0000256" key="3">
    <source>
        <dbReference type="ARBA" id="ARBA00022989"/>
    </source>
</evidence>
<gene>
    <name evidence="7" type="ORF">SAMN05443428_10287</name>
</gene>
<keyword evidence="4 5" id="KW-0472">Membrane</keyword>
<sequence length="131" mass="15072">MKIKQKIEEIKKQTYVLYLACKKKETPVISKIFAIIVVSYALSPIDLIPDFIPVLGYLDDLLIIPLGIIIAMKLIPIEIIKECEIKADEKLKSDIPEAKIAGRIIISLWILIIIFILYKIFSIIRFNPKYN</sequence>
<evidence type="ECO:0000256" key="5">
    <source>
        <dbReference type="SAM" id="Phobius"/>
    </source>
</evidence>
<reference evidence="8" key="1">
    <citation type="submission" date="2017-02" db="EMBL/GenBank/DDBJ databases">
        <authorList>
            <person name="Varghese N."/>
            <person name="Submissions S."/>
        </authorList>
    </citation>
    <scope>NUCLEOTIDE SEQUENCE [LARGE SCALE GENOMIC DNA]</scope>
    <source>
        <strain evidence="8">USBA 833</strain>
    </source>
</reference>
<feature type="domain" description="DUF1232" evidence="6">
    <location>
        <begin position="31"/>
        <end position="66"/>
    </location>
</feature>
<evidence type="ECO:0000256" key="2">
    <source>
        <dbReference type="ARBA" id="ARBA00022692"/>
    </source>
</evidence>
<organism evidence="7 8">
    <name type="scientific">Caloramator quimbayensis</name>
    <dbReference type="NCBI Taxonomy" id="1147123"/>
    <lineage>
        <taxon>Bacteria</taxon>
        <taxon>Bacillati</taxon>
        <taxon>Bacillota</taxon>
        <taxon>Clostridia</taxon>
        <taxon>Eubacteriales</taxon>
        <taxon>Clostridiaceae</taxon>
        <taxon>Caloramator</taxon>
    </lineage>
</organism>
<keyword evidence="2 5" id="KW-0812">Transmembrane</keyword>
<feature type="transmembrane region" description="Helical" evidence="5">
    <location>
        <begin position="32"/>
        <end position="55"/>
    </location>
</feature>